<comment type="caution">
    <text evidence="2">The sequence shown here is derived from an EMBL/GenBank/DDBJ whole genome shotgun (WGS) entry which is preliminary data.</text>
</comment>
<proteinExistence type="predicted"/>
<keyword evidence="3" id="KW-1185">Reference proteome</keyword>
<accession>A0AAE0VWT9</accession>
<name>A0AAE0VWT9_9BIVA</name>
<dbReference type="Proteomes" id="UP001195483">
    <property type="component" value="Unassembled WGS sequence"/>
</dbReference>
<reference evidence="2" key="2">
    <citation type="journal article" date="2021" name="Genome Biol. Evol.">
        <title>Developing a high-quality reference genome for a parasitic bivalve with doubly uniparental inheritance (Bivalvia: Unionida).</title>
        <authorList>
            <person name="Smith C.H."/>
        </authorList>
    </citation>
    <scope>NUCLEOTIDE SEQUENCE</scope>
    <source>
        <strain evidence="2">CHS0354</strain>
        <tissue evidence="2">Mantle</tissue>
    </source>
</reference>
<organism evidence="2 3">
    <name type="scientific">Potamilus streckersoni</name>
    <dbReference type="NCBI Taxonomy" id="2493646"/>
    <lineage>
        <taxon>Eukaryota</taxon>
        <taxon>Metazoa</taxon>
        <taxon>Spiralia</taxon>
        <taxon>Lophotrochozoa</taxon>
        <taxon>Mollusca</taxon>
        <taxon>Bivalvia</taxon>
        <taxon>Autobranchia</taxon>
        <taxon>Heteroconchia</taxon>
        <taxon>Palaeoheterodonta</taxon>
        <taxon>Unionida</taxon>
        <taxon>Unionoidea</taxon>
        <taxon>Unionidae</taxon>
        <taxon>Ambleminae</taxon>
        <taxon>Lampsilini</taxon>
        <taxon>Potamilus</taxon>
    </lineage>
</organism>
<protein>
    <submittedName>
        <fullName evidence="2">Uncharacterized protein</fullName>
    </submittedName>
</protein>
<feature type="compositionally biased region" description="Basic and acidic residues" evidence="1">
    <location>
        <begin position="48"/>
        <end position="64"/>
    </location>
</feature>
<dbReference type="AlphaFoldDB" id="A0AAE0VWT9"/>
<dbReference type="EMBL" id="JAEAOA010001734">
    <property type="protein sequence ID" value="KAK3592859.1"/>
    <property type="molecule type" value="Genomic_DNA"/>
</dbReference>
<reference evidence="2" key="3">
    <citation type="submission" date="2023-05" db="EMBL/GenBank/DDBJ databases">
        <authorList>
            <person name="Smith C.H."/>
        </authorList>
    </citation>
    <scope>NUCLEOTIDE SEQUENCE</scope>
    <source>
        <strain evidence="2">CHS0354</strain>
        <tissue evidence="2">Mantle</tissue>
    </source>
</reference>
<evidence type="ECO:0000256" key="1">
    <source>
        <dbReference type="SAM" id="MobiDB-lite"/>
    </source>
</evidence>
<feature type="region of interest" description="Disordered" evidence="1">
    <location>
        <begin position="48"/>
        <end position="71"/>
    </location>
</feature>
<evidence type="ECO:0000313" key="2">
    <source>
        <dbReference type="EMBL" id="KAK3592859.1"/>
    </source>
</evidence>
<evidence type="ECO:0000313" key="3">
    <source>
        <dbReference type="Proteomes" id="UP001195483"/>
    </source>
</evidence>
<sequence>MPFDRHSRLPRTAIVQFRRELISLITLKSLVGGSARFKDQGVIGSVEKGDKEGGEIGSVEKGDRAGGSNWQCREGRQTRENNWNCHKHIVEEGIVRNGDSDVRLEVLNQVGLVTKGPDQQTTLFRDTEI</sequence>
<gene>
    <name evidence="2" type="ORF">CHS0354_028942</name>
</gene>
<reference evidence="2" key="1">
    <citation type="journal article" date="2021" name="Genome Biol. Evol.">
        <title>A High-Quality Reference Genome for a Parasitic Bivalve with Doubly Uniparental Inheritance (Bivalvia: Unionida).</title>
        <authorList>
            <person name="Smith C.H."/>
        </authorList>
    </citation>
    <scope>NUCLEOTIDE SEQUENCE</scope>
    <source>
        <strain evidence="2">CHS0354</strain>
    </source>
</reference>